<dbReference type="OrthoDB" id="8251209at2759"/>
<dbReference type="RefSeq" id="XP_030924055.1">
    <property type="nucleotide sequence ID" value="XM_031068195.1"/>
</dbReference>
<dbReference type="InterPro" id="IPR029415">
    <property type="entry name" value="Lines_C"/>
</dbReference>
<dbReference type="AlphaFoldDB" id="A0A7N2LYL9"/>
<accession>A0A7N2LYL9</accession>
<reference evidence="3 4" key="1">
    <citation type="journal article" date="2016" name="G3 (Bethesda)">
        <title>First Draft Assembly and Annotation of the Genome of a California Endemic Oak Quercus lobata Nee (Fagaceae).</title>
        <authorList>
            <person name="Sork V.L."/>
            <person name="Fitz-Gibbon S.T."/>
            <person name="Puiu D."/>
            <person name="Crepeau M."/>
            <person name="Gugger P.F."/>
            <person name="Sherman R."/>
            <person name="Stevens K."/>
            <person name="Langley C.H."/>
            <person name="Pellegrini M."/>
            <person name="Salzberg S.L."/>
        </authorList>
    </citation>
    <scope>NUCLEOTIDE SEQUENCE [LARGE SCALE GENOMIC DNA]</scope>
    <source>
        <strain evidence="3 4">cv. SW786</strain>
    </source>
</reference>
<feature type="domain" description="Protein Lines C-terminal" evidence="2">
    <location>
        <begin position="663"/>
        <end position="699"/>
    </location>
</feature>
<dbReference type="Proteomes" id="UP000594261">
    <property type="component" value="Chromosome 6"/>
</dbReference>
<dbReference type="InterPro" id="IPR024875">
    <property type="entry name" value="Protein_Lines"/>
</dbReference>
<gene>
    <name evidence="3" type="primary">LOC115950919</name>
</gene>
<sequence>MSAASSSYSSNCSRLCRLIDNSLHQFTVHHTYHSHSTSVSSLPKHKDKDKQILIALSEVLKQIQLWTSKLNADYSHNVKDLESASCSGGCASHSDDDNHCLANIVAHLIVLLTLENQYIQHLAGNVLSFISEFVATSKTNWDGFIHLVCVCLELAINNTLSYPSAPSSSEAEDFNSDSSKFDDVIRPRLTNANWCTVAGIIRVLRNILKYLKREDDDQLLEVYLNSVDSCLSNVHWDLFEEVHVGQNSVTQKNFCADALFFRNISGCHEPSIIFLGNFLQLLCSLVDESDFVEAAGGCIDKHPIRYKIINLVPKVLYWCLGKEGDYVDTCISQYFRHKLLVLMIRLSFQTCLECSTLVSWLQLLHTYFQELLWQPITQAESSLDDCLEGSPFFICISDGETHLHSRHIQRQTIFLFLKISFTLISLKENNEKQCLCATPDSCITYESNSGLECCFRKKGLLELHKWLQGHFPTETFLDHEMYMERCVNFASSLLQLFMHEDDILFKMLLQLLGIPFCTEQQYHKEKGTFQDVKEDIPFHVSNVFSPICLFHLFLLKLHYDHEVLLDYLISKDMGISCAEYLLRCLRIICDSWSLFVEFSFNGKVINQSSCKKRKVSLDGSNFGADVTPMLVKNNGIITSQEKEYKRDHRYGSQHYITKPYEEAKECLLSLRNSVESLHKKNLFPYNPKVLLKRFTRFQELCFK</sequence>
<dbReference type="InterPro" id="IPR032794">
    <property type="entry name" value="LINES_N"/>
</dbReference>
<evidence type="ECO:0000313" key="4">
    <source>
        <dbReference type="Proteomes" id="UP000594261"/>
    </source>
</evidence>
<organism evidence="3 4">
    <name type="scientific">Quercus lobata</name>
    <name type="common">Valley oak</name>
    <dbReference type="NCBI Taxonomy" id="97700"/>
    <lineage>
        <taxon>Eukaryota</taxon>
        <taxon>Viridiplantae</taxon>
        <taxon>Streptophyta</taxon>
        <taxon>Embryophyta</taxon>
        <taxon>Tracheophyta</taxon>
        <taxon>Spermatophyta</taxon>
        <taxon>Magnoliopsida</taxon>
        <taxon>eudicotyledons</taxon>
        <taxon>Gunneridae</taxon>
        <taxon>Pentapetalae</taxon>
        <taxon>rosids</taxon>
        <taxon>fabids</taxon>
        <taxon>Fagales</taxon>
        <taxon>Fagaceae</taxon>
        <taxon>Quercus</taxon>
    </lineage>
</organism>
<reference evidence="3" key="2">
    <citation type="submission" date="2021-01" db="UniProtKB">
        <authorList>
            <consortium name="EnsemblPlants"/>
        </authorList>
    </citation>
    <scope>IDENTIFICATION</scope>
</reference>
<dbReference type="Pfam" id="PF14695">
    <property type="entry name" value="LINES_C"/>
    <property type="match status" value="1"/>
</dbReference>
<name>A0A7N2LYL9_QUELO</name>
<evidence type="ECO:0000313" key="3">
    <source>
        <dbReference type="EnsemblPlants" id="QL06p043714:mrna"/>
    </source>
</evidence>
<dbReference type="InParanoid" id="A0A7N2LYL9"/>
<dbReference type="KEGG" id="qlo:115950919"/>
<feature type="domain" description="Protein Lines N-terminal" evidence="1">
    <location>
        <begin position="474"/>
        <end position="597"/>
    </location>
</feature>
<dbReference type="FunCoup" id="A0A7N2LYL9">
    <property type="interactions" value="1161"/>
</dbReference>
<evidence type="ECO:0000259" key="1">
    <source>
        <dbReference type="Pfam" id="PF14694"/>
    </source>
</evidence>
<proteinExistence type="predicted"/>
<dbReference type="Pfam" id="PF14694">
    <property type="entry name" value="LINES_N"/>
    <property type="match status" value="1"/>
</dbReference>
<dbReference type="Gramene" id="QL06p043714:mrna">
    <property type="protein sequence ID" value="QL06p043714:mrna"/>
    <property type="gene ID" value="QL06p043714"/>
</dbReference>
<dbReference type="PANTHER" id="PTHR16057">
    <property type="entry name" value="WINS1, 2 PROTEIN"/>
    <property type="match status" value="1"/>
</dbReference>
<dbReference type="EMBL" id="LRBV02000006">
    <property type="status" value="NOT_ANNOTATED_CDS"/>
    <property type="molecule type" value="Genomic_DNA"/>
</dbReference>
<evidence type="ECO:0008006" key="5">
    <source>
        <dbReference type="Google" id="ProtNLM"/>
    </source>
</evidence>
<protein>
    <recommendedName>
        <fullName evidence="5">Protein Lines C-terminal domain-containing protein</fullName>
    </recommendedName>
</protein>
<keyword evidence="4" id="KW-1185">Reference proteome</keyword>
<evidence type="ECO:0000259" key="2">
    <source>
        <dbReference type="Pfam" id="PF14695"/>
    </source>
</evidence>
<dbReference type="PANTHER" id="PTHR16057:SF1">
    <property type="entry name" value="PROTEIN LINES HOMOLOG 1"/>
    <property type="match status" value="1"/>
</dbReference>
<dbReference type="EnsemblPlants" id="QL06p043714:mrna">
    <property type="protein sequence ID" value="QL06p043714:mrna"/>
    <property type="gene ID" value="QL06p043714"/>
</dbReference>
<dbReference type="GeneID" id="115950919"/>
<dbReference type="OMA" id="INGHMVA"/>